<feature type="compositionally biased region" description="Acidic residues" evidence="8">
    <location>
        <begin position="120"/>
        <end position="159"/>
    </location>
</feature>
<evidence type="ECO:0000256" key="1">
    <source>
        <dbReference type="ARBA" id="ARBA00004604"/>
    </source>
</evidence>
<evidence type="ECO:0000256" key="5">
    <source>
        <dbReference type="ARBA" id="ARBA00023274"/>
    </source>
</evidence>
<feature type="compositionally biased region" description="Basic and acidic residues" evidence="8">
    <location>
        <begin position="560"/>
        <end position="574"/>
    </location>
</feature>
<dbReference type="PANTHER" id="PTHR17039:SF0">
    <property type="entry name" value="U3 SMALL NUCLEOLAR RIBONUCLEOPROTEIN PROTEIN MPP10"/>
    <property type="match status" value="1"/>
</dbReference>
<keyword evidence="5 7" id="KW-0687">Ribonucleoprotein</keyword>
<sequence>MGEKNNFGKALQDFQKYTKAESFISGDNAHKEGIKCLLKHGYDFTKSEETRKLKSDALPELIVNNFDLEQIWQQLELQNDKLLHVSIKSVSKLVVGKNKLIFNEIKEDETTIDEKNIAEEKEDSENDDSSEDDDDRPLNLDPDESDLSMDSEGLADEEETVKKVKPGKISAVDDQFFKLSEMEAFLENEEKKLNDAEPDSGNDSEEENMDDDEVDDEYFYNDDIESKDKERGEKLNPKYKDFFCEDEDSGSKKKAKRNKFFEELENDGVENKEGDDDEEDDDELMKEPVAPAKSAYELRAERLKRKIGYLEEAAVGEKPWQLKGEITAESRPQNSLLEEVVDFDLLTRPAPIITEQTSLQLEDVIKQRIKDKVFDSVVRKEKPVETALEYKKKLVLNQEKSKESLAQIYENEFIQQREAQNTEEKEVEEEEPELHKNIRKKMDTLFSKLDALSNFYFTPKPAVPELKIVSNVPAIEMEEVAPVATSDATLLAPEEVKRKSKGDAIGKSERTETDKNRERRNKKLKQKHHAILNEKKAAAVNKLGLGNKYSKEKAKKMLEQVTKHNNVDKMDESVGSKSVKSSTAFFTQLQEEVKSQIKSKVKENKSKDNVLDAKKFKL</sequence>
<feature type="compositionally biased region" description="Acidic residues" evidence="8">
    <location>
        <begin position="196"/>
        <end position="223"/>
    </location>
</feature>
<feature type="compositionally biased region" description="Basic and acidic residues" evidence="8">
    <location>
        <begin position="494"/>
        <end position="517"/>
    </location>
</feature>
<keyword evidence="3 7" id="KW-0698">rRNA processing</keyword>
<protein>
    <recommendedName>
        <fullName evidence="7">U3 small nucleolar ribonucleoprotein protein MPP10</fullName>
    </recommendedName>
</protein>
<keyword evidence="9" id="KW-1185">Reference proteome</keyword>
<dbReference type="GO" id="GO:1990904">
    <property type="term" value="C:ribonucleoprotein complex"/>
    <property type="evidence" value="ECO:0007669"/>
    <property type="project" value="UniProtKB-KW"/>
</dbReference>
<feature type="region of interest" description="Disordered" evidence="8">
    <location>
        <begin position="598"/>
        <end position="618"/>
    </location>
</feature>
<organism evidence="9 10">
    <name type="scientific">Nicrophorus vespilloides</name>
    <name type="common">Boreal carrion beetle</name>
    <dbReference type="NCBI Taxonomy" id="110193"/>
    <lineage>
        <taxon>Eukaryota</taxon>
        <taxon>Metazoa</taxon>
        <taxon>Ecdysozoa</taxon>
        <taxon>Arthropoda</taxon>
        <taxon>Hexapoda</taxon>
        <taxon>Insecta</taxon>
        <taxon>Pterygota</taxon>
        <taxon>Neoptera</taxon>
        <taxon>Endopterygota</taxon>
        <taxon>Coleoptera</taxon>
        <taxon>Polyphaga</taxon>
        <taxon>Staphyliniformia</taxon>
        <taxon>Silphidae</taxon>
        <taxon>Nicrophorinae</taxon>
        <taxon>Nicrophorus</taxon>
    </lineage>
</organism>
<name>A0ABM1MWF9_NICVS</name>
<feature type="region of interest" description="Disordered" evidence="8">
    <location>
        <begin position="560"/>
        <end position="579"/>
    </location>
</feature>
<comment type="similarity">
    <text evidence="6 7">Belongs to the MPP10 family.</text>
</comment>
<dbReference type="GeneID" id="108564390"/>
<reference evidence="10" key="1">
    <citation type="submission" date="2025-08" db="UniProtKB">
        <authorList>
            <consortium name="RefSeq"/>
        </authorList>
    </citation>
    <scope>IDENTIFICATION</scope>
    <source>
        <tissue evidence="10">Whole Larva</tissue>
    </source>
</reference>
<comment type="subcellular location">
    <subcellularLocation>
        <location evidence="1 7">Nucleus</location>
        <location evidence="1 7">Nucleolus</location>
    </subcellularLocation>
</comment>
<feature type="region of interest" description="Disordered" evidence="8">
    <location>
        <begin position="493"/>
        <end position="528"/>
    </location>
</feature>
<feature type="region of interest" description="Disordered" evidence="8">
    <location>
        <begin position="188"/>
        <end position="292"/>
    </location>
</feature>
<keyword evidence="2 7" id="KW-0690">Ribosome biogenesis</keyword>
<dbReference type="PIRSF" id="PIRSF017300">
    <property type="entry name" value="snoRNP_Mpp10"/>
    <property type="match status" value="1"/>
</dbReference>
<comment type="function">
    <text evidence="7">Involved in nucleolar processing of pre-18S ribosomal RNA.</text>
</comment>
<evidence type="ECO:0000313" key="9">
    <source>
        <dbReference type="Proteomes" id="UP000695000"/>
    </source>
</evidence>
<accession>A0ABM1MWF9</accession>
<evidence type="ECO:0000256" key="4">
    <source>
        <dbReference type="ARBA" id="ARBA00023242"/>
    </source>
</evidence>
<proteinExistence type="inferred from homology"/>
<evidence type="ECO:0000256" key="6">
    <source>
        <dbReference type="ARBA" id="ARBA00029455"/>
    </source>
</evidence>
<feature type="compositionally biased region" description="Basic residues" evidence="8">
    <location>
        <begin position="518"/>
        <end position="528"/>
    </location>
</feature>
<evidence type="ECO:0000256" key="3">
    <source>
        <dbReference type="ARBA" id="ARBA00022552"/>
    </source>
</evidence>
<dbReference type="PANTHER" id="PTHR17039">
    <property type="entry name" value="U3 SMALL NUCLEOLAR RIBONUCLEOPROTEIN PROTEIN MPP10"/>
    <property type="match status" value="1"/>
</dbReference>
<dbReference type="Pfam" id="PF04006">
    <property type="entry name" value="Mpp10"/>
    <property type="match status" value="1"/>
</dbReference>
<dbReference type="InterPro" id="IPR012173">
    <property type="entry name" value="Mpp10"/>
</dbReference>
<evidence type="ECO:0000256" key="2">
    <source>
        <dbReference type="ARBA" id="ARBA00022517"/>
    </source>
</evidence>
<feature type="region of interest" description="Disordered" evidence="8">
    <location>
        <begin position="113"/>
        <end position="166"/>
    </location>
</feature>
<dbReference type="RefSeq" id="XP_017778909.1">
    <property type="nucleotide sequence ID" value="XM_017923420.1"/>
</dbReference>
<keyword evidence="4 7" id="KW-0539">Nucleus</keyword>
<evidence type="ECO:0000256" key="7">
    <source>
        <dbReference type="PIRNR" id="PIRNR017300"/>
    </source>
</evidence>
<dbReference type="Proteomes" id="UP000695000">
    <property type="component" value="Unplaced"/>
</dbReference>
<evidence type="ECO:0000256" key="8">
    <source>
        <dbReference type="SAM" id="MobiDB-lite"/>
    </source>
</evidence>
<evidence type="ECO:0000313" key="10">
    <source>
        <dbReference type="RefSeq" id="XP_017778909.1"/>
    </source>
</evidence>
<feature type="compositionally biased region" description="Acidic residues" evidence="8">
    <location>
        <begin position="263"/>
        <end position="284"/>
    </location>
</feature>
<feature type="compositionally biased region" description="Basic and acidic residues" evidence="8">
    <location>
        <begin position="224"/>
        <end position="243"/>
    </location>
</feature>
<gene>
    <name evidence="10" type="primary">LOC108564390</name>
</gene>